<feature type="transmembrane region" description="Helical" evidence="2">
    <location>
        <begin position="169"/>
        <end position="186"/>
    </location>
</feature>
<protein>
    <submittedName>
        <fullName evidence="3">SPOSA6832_04581-mRNA-1:cds</fullName>
    </submittedName>
</protein>
<keyword evidence="2" id="KW-0812">Transmembrane</keyword>
<sequence>MASFLARPLRSSLQPLAHSSPLARAFSATRPSPFSRSPAALEADKVARKPASQDLSDMGKNAAEEAKGVGRVVAEAIAGANGPTSQQAPKENLDAAGFVQDLNSIKSLAEQLPRETVTWGAAGLLPYAGTSVAAIHFARQAYLASEAGKTGIELDTAIALLDHVNLLQVQYGAVLLSFLGAVHWGFEWSKFGGVHGNARYLLGIAPVIAGWSTLLIPGHLALVGQWAAFFAMWYADQRATMAGWAPKWYSTYRFWLTSIVGGSILVSLAAQGYYAVDPQLVKEESQLQKLKEGKPPRNRDEK</sequence>
<dbReference type="OrthoDB" id="194289at2759"/>
<keyword evidence="2" id="KW-0472">Membrane</keyword>
<evidence type="ECO:0000313" key="3">
    <source>
        <dbReference type="EMBL" id="CEQ42730.1"/>
    </source>
</evidence>
<evidence type="ECO:0000256" key="1">
    <source>
        <dbReference type="SAM" id="MobiDB-lite"/>
    </source>
</evidence>
<evidence type="ECO:0000256" key="2">
    <source>
        <dbReference type="SAM" id="Phobius"/>
    </source>
</evidence>
<accession>A0A0D6ET36</accession>
<feature type="non-terminal residue" evidence="3">
    <location>
        <position position="1"/>
    </location>
</feature>
<evidence type="ECO:0000313" key="4">
    <source>
        <dbReference type="Proteomes" id="UP000243876"/>
    </source>
</evidence>
<dbReference type="AlphaFoldDB" id="A0A0D6ET36"/>
<feature type="transmembrane region" description="Helical" evidence="2">
    <location>
        <begin position="207"/>
        <end position="234"/>
    </location>
</feature>
<name>A0A0D6ET36_SPOSA</name>
<dbReference type="InterPro" id="IPR021836">
    <property type="entry name" value="DUF3429"/>
</dbReference>
<feature type="transmembrane region" description="Helical" evidence="2">
    <location>
        <begin position="254"/>
        <end position="276"/>
    </location>
</feature>
<keyword evidence="4" id="KW-1185">Reference proteome</keyword>
<dbReference type="PANTHER" id="PTHR15887">
    <property type="entry name" value="TRANSMEMBRANE PROTEIN 69"/>
    <property type="match status" value="1"/>
</dbReference>
<dbReference type="Pfam" id="PF11911">
    <property type="entry name" value="DUF3429"/>
    <property type="match status" value="1"/>
</dbReference>
<dbReference type="Proteomes" id="UP000243876">
    <property type="component" value="Unassembled WGS sequence"/>
</dbReference>
<gene>
    <name evidence="3" type="primary">SPOSA6832_04581</name>
</gene>
<organism evidence="3 4">
    <name type="scientific">Sporidiobolus salmonicolor</name>
    <name type="common">Yeast-like fungus</name>
    <name type="synonym">Sporobolomyces salmonicolor</name>
    <dbReference type="NCBI Taxonomy" id="5005"/>
    <lineage>
        <taxon>Eukaryota</taxon>
        <taxon>Fungi</taxon>
        <taxon>Dikarya</taxon>
        <taxon>Basidiomycota</taxon>
        <taxon>Pucciniomycotina</taxon>
        <taxon>Microbotryomycetes</taxon>
        <taxon>Sporidiobolales</taxon>
        <taxon>Sporidiobolaceae</taxon>
        <taxon>Sporobolomyces</taxon>
    </lineage>
</organism>
<keyword evidence="2" id="KW-1133">Transmembrane helix</keyword>
<feature type="region of interest" description="Disordered" evidence="1">
    <location>
        <begin position="16"/>
        <end position="62"/>
    </location>
</feature>
<reference evidence="4" key="1">
    <citation type="submission" date="2015-02" db="EMBL/GenBank/DDBJ databases">
        <authorList>
            <person name="Gon?alves P."/>
        </authorList>
    </citation>
    <scope>NUCLEOTIDE SEQUENCE [LARGE SCALE GENOMIC DNA]</scope>
</reference>
<dbReference type="PANTHER" id="PTHR15887:SF1">
    <property type="entry name" value="TRANSMEMBRANE PROTEIN 69"/>
    <property type="match status" value="1"/>
</dbReference>
<proteinExistence type="predicted"/>
<dbReference type="EMBL" id="CENE01000033">
    <property type="protein sequence ID" value="CEQ42730.1"/>
    <property type="molecule type" value="Genomic_DNA"/>
</dbReference>